<protein>
    <submittedName>
        <fullName evidence="1">Uncharacterized protein</fullName>
    </submittedName>
</protein>
<dbReference type="Proteomes" id="UP000326396">
    <property type="component" value="Linkage Group LG15"/>
</dbReference>
<comment type="caution">
    <text evidence="1">The sequence shown here is derived from an EMBL/GenBank/DDBJ whole genome shotgun (WGS) entry which is preliminary data.</text>
</comment>
<organism evidence="1 2">
    <name type="scientific">Mikania micrantha</name>
    <name type="common">bitter vine</name>
    <dbReference type="NCBI Taxonomy" id="192012"/>
    <lineage>
        <taxon>Eukaryota</taxon>
        <taxon>Viridiplantae</taxon>
        <taxon>Streptophyta</taxon>
        <taxon>Embryophyta</taxon>
        <taxon>Tracheophyta</taxon>
        <taxon>Spermatophyta</taxon>
        <taxon>Magnoliopsida</taxon>
        <taxon>eudicotyledons</taxon>
        <taxon>Gunneridae</taxon>
        <taxon>Pentapetalae</taxon>
        <taxon>asterids</taxon>
        <taxon>campanulids</taxon>
        <taxon>Asterales</taxon>
        <taxon>Asteraceae</taxon>
        <taxon>Asteroideae</taxon>
        <taxon>Heliantheae alliance</taxon>
        <taxon>Eupatorieae</taxon>
        <taxon>Mikania</taxon>
    </lineage>
</organism>
<gene>
    <name evidence="1" type="ORF">E3N88_13918</name>
</gene>
<proteinExistence type="predicted"/>
<reference evidence="1 2" key="1">
    <citation type="submission" date="2019-05" db="EMBL/GenBank/DDBJ databases">
        <title>Mikania micrantha, genome provides insights into the molecular mechanism of rapid growth.</title>
        <authorList>
            <person name="Liu B."/>
        </authorList>
    </citation>
    <scope>NUCLEOTIDE SEQUENCE [LARGE SCALE GENOMIC DNA]</scope>
    <source>
        <strain evidence="1">NLD-2019</strain>
        <tissue evidence="1">Leaf</tissue>
    </source>
</reference>
<accession>A0A5N6P166</accession>
<dbReference type="AlphaFoldDB" id="A0A5N6P166"/>
<evidence type="ECO:0000313" key="2">
    <source>
        <dbReference type="Proteomes" id="UP000326396"/>
    </source>
</evidence>
<evidence type="ECO:0000313" key="1">
    <source>
        <dbReference type="EMBL" id="KAD5802558.1"/>
    </source>
</evidence>
<keyword evidence="2" id="KW-1185">Reference proteome</keyword>
<name>A0A5N6P166_9ASTR</name>
<sequence length="317" mass="37625">MDFWIENQDEMKYIVDHLYIFKQMIEVIDDKLQENQTKHFKIFKIGSKSKMIGRIVSYGYFHNIPRSLADKRCYVAKRIDGCQYFGKALDLMSLPSFECMDLSRLRMIKPIQTKHNEIFERLLKKEARSGWSLLSPQVRDKIHGYAKLTVFKRPRLRMIEHNWNSYFKFWFYDEQTAEAVILLKQEDKWRVIRILDPVWIVNCSNDDIDLLNMAEIYADDGYHDVGISYKDMAVQFQTIARMCYTLGIHSGCNWEDVKYLYVELMKVQKERDERDDKLEAKRLAKIPRSVVIRKVDNVVGESSGVKDKEDDKAEDND</sequence>
<dbReference type="OrthoDB" id="1837063at2759"/>
<dbReference type="EMBL" id="SZYD01000007">
    <property type="protein sequence ID" value="KAD5802558.1"/>
    <property type="molecule type" value="Genomic_DNA"/>
</dbReference>